<dbReference type="InterPro" id="IPR002347">
    <property type="entry name" value="SDR_fam"/>
</dbReference>
<protein>
    <submittedName>
        <fullName evidence="5">Glucose 1-dehydrogenase</fullName>
        <ecNumber evidence="5">1.1.1.47</ecNumber>
    </submittedName>
</protein>
<feature type="domain" description="Ketoreductase" evidence="4">
    <location>
        <begin position="16"/>
        <end position="198"/>
    </location>
</feature>
<evidence type="ECO:0000256" key="3">
    <source>
        <dbReference type="ARBA" id="ARBA00023027"/>
    </source>
</evidence>
<dbReference type="Gene3D" id="3.40.50.720">
    <property type="entry name" value="NAD(P)-binding Rossmann-like Domain"/>
    <property type="match status" value="1"/>
</dbReference>
<evidence type="ECO:0000313" key="5">
    <source>
        <dbReference type="EMBL" id="MBU8827131.1"/>
    </source>
</evidence>
<dbReference type="PRINTS" id="PR00081">
    <property type="entry name" value="GDHRDH"/>
</dbReference>
<dbReference type="PANTHER" id="PTHR24321">
    <property type="entry name" value="DEHYDROGENASES, SHORT CHAIN"/>
    <property type="match status" value="1"/>
</dbReference>
<dbReference type="CDD" id="cd05233">
    <property type="entry name" value="SDR_c"/>
    <property type="match status" value="1"/>
</dbReference>
<keyword evidence="2 5" id="KW-0560">Oxidoreductase</keyword>
<sequence>MHSDVASRTGSTFAGKVVMVTGGGSGIGAATCRILAASGARVVVAGRSLEAVKETAQQVIAAGGIATAIRCDVTVEVDVAAAVDLAVGEYGRLDGAFNNAGVSMNNKLTADLEAAEWHAVMDVNLTGVFHCMKHEIKAMQQSGGGAIVNTSSMNGIVAIPFSSEYTASKHAVIGATRGAASEAAQTGVRVNAVLPGLIETPMIAGLVDDPGFRAHFDTALARHSIGRFGRPEDVGYAVKWLLSDEAAFVNGATLAVDGGYTAR</sequence>
<gene>
    <name evidence="5" type="ORF">KL859_30185</name>
</gene>
<dbReference type="SUPFAM" id="SSF51735">
    <property type="entry name" value="NAD(P)-binding Rossmann-fold domains"/>
    <property type="match status" value="1"/>
</dbReference>
<keyword evidence="6" id="KW-1185">Reference proteome</keyword>
<dbReference type="Pfam" id="PF13561">
    <property type="entry name" value="adh_short_C2"/>
    <property type="match status" value="1"/>
</dbReference>
<reference evidence="5 6" key="1">
    <citation type="submission" date="2021-05" db="EMBL/GenBank/DDBJ databases">
        <title>Draft Genome Sequences of Clinical Respiratory Isolates of Mycobacterium goodii Recovered in Ireland.</title>
        <authorList>
            <person name="Flanagan P.R."/>
            <person name="Mok S."/>
            <person name="Roycroft E."/>
            <person name="Rogers T.R."/>
            <person name="Fitzgibbon M."/>
        </authorList>
    </citation>
    <scope>NUCLEOTIDE SEQUENCE [LARGE SCALE GENOMIC DNA]</scope>
    <source>
        <strain evidence="5 6">14IE55</strain>
    </source>
</reference>
<dbReference type="SMART" id="SM00822">
    <property type="entry name" value="PKS_KR"/>
    <property type="match status" value="1"/>
</dbReference>
<dbReference type="PANTHER" id="PTHR24321:SF8">
    <property type="entry name" value="ESTRADIOL 17-BETA-DEHYDROGENASE 8-RELATED"/>
    <property type="match status" value="1"/>
</dbReference>
<name>A0ABS6HWT0_MYCGD</name>
<evidence type="ECO:0000259" key="4">
    <source>
        <dbReference type="SMART" id="SM00822"/>
    </source>
</evidence>
<accession>A0ABS6HWT0</accession>
<evidence type="ECO:0000256" key="1">
    <source>
        <dbReference type="ARBA" id="ARBA00006484"/>
    </source>
</evidence>
<comment type="caution">
    <text evidence="5">The sequence shown here is derived from an EMBL/GenBank/DDBJ whole genome shotgun (WGS) entry which is preliminary data.</text>
</comment>
<dbReference type="EMBL" id="JAHBOM010000036">
    <property type="protein sequence ID" value="MBU8827131.1"/>
    <property type="molecule type" value="Genomic_DNA"/>
</dbReference>
<dbReference type="GO" id="GO:0047936">
    <property type="term" value="F:glucose 1-dehydrogenase [NAD(P)+] activity"/>
    <property type="evidence" value="ECO:0007669"/>
    <property type="project" value="UniProtKB-EC"/>
</dbReference>
<dbReference type="InterPro" id="IPR057326">
    <property type="entry name" value="KR_dom"/>
</dbReference>
<dbReference type="Proteomes" id="UP000696413">
    <property type="component" value="Unassembled WGS sequence"/>
</dbReference>
<evidence type="ECO:0000313" key="6">
    <source>
        <dbReference type="Proteomes" id="UP000696413"/>
    </source>
</evidence>
<dbReference type="InterPro" id="IPR036291">
    <property type="entry name" value="NAD(P)-bd_dom_sf"/>
</dbReference>
<keyword evidence="3" id="KW-0520">NAD</keyword>
<evidence type="ECO:0000256" key="2">
    <source>
        <dbReference type="ARBA" id="ARBA00023002"/>
    </source>
</evidence>
<comment type="similarity">
    <text evidence="1">Belongs to the short-chain dehydrogenases/reductases (SDR) family.</text>
</comment>
<dbReference type="PRINTS" id="PR00080">
    <property type="entry name" value="SDRFAMILY"/>
</dbReference>
<proteinExistence type="inferred from homology"/>
<dbReference type="RefSeq" id="WP_214396106.1">
    <property type="nucleotide sequence ID" value="NZ_JAHBOL010000001.1"/>
</dbReference>
<dbReference type="NCBIfam" id="NF005559">
    <property type="entry name" value="PRK07231.1"/>
    <property type="match status" value="1"/>
</dbReference>
<organism evidence="5 6">
    <name type="scientific">Mycolicibacterium goodii</name>
    <name type="common">Mycobacterium goodii</name>
    <dbReference type="NCBI Taxonomy" id="134601"/>
    <lineage>
        <taxon>Bacteria</taxon>
        <taxon>Bacillati</taxon>
        <taxon>Actinomycetota</taxon>
        <taxon>Actinomycetes</taxon>
        <taxon>Mycobacteriales</taxon>
        <taxon>Mycobacteriaceae</taxon>
        <taxon>Mycolicibacterium</taxon>
    </lineage>
</organism>
<dbReference type="EC" id="1.1.1.47" evidence="5"/>